<organism evidence="1 2">
    <name type="scientific">Ciceribacter selenitireducens ATCC BAA-1503</name>
    <dbReference type="NCBI Taxonomy" id="1336235"/>
    <lineage>
        <taxon>Bacteria</taxon>
        <taxon>Pseudomonadati</taxon>
        <taxon>Pseudomonadota</taxon>
        <taxon>Alphaproteobacteria</taxon>
        <taxon>Hyphomicrobiales</taxon>
        <taxon>Rhizobiaceae</taxon>
        <taxon>Ciceribacter</taxon>
    </lineage>
</organism>
<dbReference type="STRING" id="1336235.GCA_000518785_01965"/>
<dbReference type="Pfam" id="PF05159">
    <property type="entry name" value="Capsule_synth"/>
    <property type="match status" value="2"/>
</dbReference>
<dbReference type="CDD" id="cd16439">
    <property type="entry name" value="beta_Kdo_transferase_KpsC_2"/>
    <property type="match status" value="1"/>
</dbReference>
<name>A0A376ACA3_9HYPH</name>
<keyword evidence="2" id="KW-1185">Reference proteome</keyword>
<evidence type="ECO:0000313" key="2">
    <source>
        <dbReference type="Proteomes" id="UP000254764"/>
    </source>
</evidence>
<dbReference type="OrthoDB" id="543755at2"/>
<evidence type="ECO:0008006" key="3">
    <source>
        <dbReference type="Google" id="ProtNLM"/>
    </source>
</evidence>
<dbReference type="RefSeq" id="WP_115668355.1">
    <property type="nucleotide sequence ID" value="NZ_UEYP01000001.1"/>
</dbReference>
<reference evidence="2" key="1">
    <citation type="submission" date="2018-07" db="EMBL/GenBank/DDBJ databases">
        <authorList>
            <person name="Peiro R."/>
            <person name="Begona"/>
            <person name="Cbmso G."/>
            <person name="Lopez M."/>
            <person name="Gonzalez S."/>
        </authorList>
    </citation>
    <scope>NUCLEOTIDE SEQUENCE [LARGE SCALE GENOMIC DNA]</scope>
</reference>
<accession>A0A376ACA3</accession>
<proteinExistence type="predicted"/>
<dbReference type="Proteomes" id="UP000254764">
    <property type="component" value="Unassembled WGS sequence"/>
</dbReference>
<dbReference type="CDD" id="cd16440">
    <property type="entry name" value="beta_Kdo_transferase_KpsC_1"/>
    <property type="match status" value="1"/>
</dbReference>
<protein>
    <recommendedName>
        <fullName evidence="3">Capsule polysaccharide biosynthesis protein</fullName>
    </recommendedName>
</protein>
<gene>
    <name evidence="1" type="ORF">RHIZ70_978</name>
</gene>
<dbReference type="EMBL" id="UEYP01000001">
    <property type="protein sequence ID" value="SSC65270.1"/>
    <property type="molecule type" value="Genomic_DNA"/>
</dbReference>
<dbReference type="AlphaFoldDB" id="A0A376ACA3"/>
<sequence length="691" mass="76636">MKSSATGKIGVTSSGILSIPFIDVFLGAQVCRVSSRSAAADLVAVAGWGTKPSGLSAAQIAARLDVPALFLEDGFLRSYFAGQNSPPLSIVRDEEGIYYDSRRPSSLEKLLNSEVDLIAGLEADVERARSLILEHRLSKYNHAPDLDEEVLRKDDIRRVLVIDQTAGDNSVAMGGAGPETFEAMLAAARAENPDATIYVKTHPEVSSGRKRGYLSHILDDERTVLLRHPINPISLIETMDGVYTVTSTMGFEALLAGKPVTVFGLPWYAGWGVTDDRQRCERRTRHRTIDELFAAAYFHYTTYLDPVTRTRGSIFDVIDWLILQKRMAARHSGRMICLGFRRWKAAALRPLLSLHQDRVHFVANLAAARALGPQETDCLVIWGRDLPAGLEALAAQTGARILHMEDGFIRSVGLGSDFIRPFSIVLDSRGIYFDPGRPSDLEDILNAGEFTQSDLARAARLRRTIVDNSITKYNVGAPDTPDWRRSERLVVLVPGQVEDDASIRYGCPGIRTNAELLAAARAAHPEAFIVYKPHPDVASGNRNGHVAPSLTAALADHVETRHSVIGCIEASDVIHTMTSLTGYDALLRGKRVIVHGVPFYAGWGLTEDMTGAEAFKRRSRKLSLDELVAGTLLKYPAYWDWELKTYATCEATLHRIMEFRPNLDNRRSDMLSHWVRQLRKIRLITGSWTWR</sequence>
<evidence type="ECO:0000313" key="1">
    <source>
        <dbReference type="EMBL" id="SSC65270.1"/>
    </source>
</evidence>
<dbReference type="GO" id="GO:0015774">
    <property type="term" value="P:polysaccharide transport"/>
    <property type="evidence" value="ECO:0007669"/>
    <property type="project" value="InterPro"/>
</dbReference>
<dbReference type="InterPro" id="IPR007833">
    <property type="entry name" value="Capsule_polysaccharide_synth"/>
</dbReference>
<dbReference type="GO" id="GO:0000271">
    <property type="term" value="P:polysaccharide biosynthetic process"/>
    <property type="evidence" value="ECO:0007669"/>
    <property type="project" value="InterPro"/>
</dbReference>